<comment type="caution">
    <text evidence="2">The sequence shown here is derived from an EMBL/GenBank/DDBJ whole genome shotgun (WGS) entry which is preliminary data.</text>
</comment>
<evidence type="ECO:0000313" key="3">
    <source>
        <dbReference type="Proteomes" id="UP000886523"/>
    </source>
</evidence>
<feature type="signal peptide" evidence="1">
    <location>
        <begin position="1"/>
        <end position="25"/>
    </location>
</feature>
<dbReference type="AlphaFoldDB" id="A0A9P6ARY6"/>
<reference evidence="2" key="1">
    <citation type="journal article" date="2020" name="Nat. Commun.">
        <title>Large-scale genome sequencing of mycorrhizal fungi provides insights into the early evolution of symbiotic traits.</title>
        <authorList>
            <person name="Miyauchi S."/>
            <person name="Kiss E."/>
            <person name="Kuo A."/>
            <person name="Drula E."/>
            <person name="Kohler A."/>
            <person name="Sanchez-Garcia M."/>
            <person name="Morin E."/>
            <person name="Andreopoulos B."/>
            <person name="Barry K.W."/>
            <person name="Bonito G."/>
            <person name="Buee M."/>
            <person name="Carver A."/>
            <person name="Chen C."/>
            <person name="Cichocki N."/>
            <person name="Clum A."/>
            <person name="Culley D."/>
            <person name="Crous P.W."/>
            <person name="Fauchery L."/>
            <person name="Girlanda M."/>
            <person name="Hayes R.D."/>
            <person name="Keri Z."/>
            <person name="LaButti K."/>
            <person name="Lipzen A."/>
            <person name="Lombard V."/>
            <person name="Magnuson J."/>
            <person name="Maillard F."/>
            <person name="Murat C."/>
            <person name="Nolan M."/>
            <person name="Ohm R.A."/>
            <person name="Pangilinan J."/>
            <person name="Pereira M.F."/>
            <person name="Perotto S."/>
            <person name="Peter M."/>
            <person name="Pfister S."/>
            <person name="Riley R."/>
            <person name="Sitrit Y."/>
            <person name="Stielow J.B."/>
            <person name="Szollosi G."/>
            <person name="Zifcakova L."/>
            <person name="Stursova M."/>
            <person name="Spatafora J.W."/>
            <person name="Tedersoo L."/>
            <person name="Vaario L.M."/>
            <person name="Yamada A."/>
            <person name="Yan M."/>
            <person name="Wang P."/>
            <person name="Xu J."/>
            <person name="Bruns T."/>
            <person name="Baldrian P."/>
            <person name="Vilgalys R."/>
            <person name="Dunand C."/>
            <person name="Henrissat B."/>
            <person name="Grigoriev I.V."/>
            <person name="Hibbett D."/>
            <person name="Nagy L.G."/>
            <person name="Martin F.M."/>
        </authorList>
    </citation>
    <scope>NUCLEOTIDE SEQUENCE</scope>
    <source>
        <strain evidence="2">UP504</strain>
    </source>
</reference>
<gene>
    <name evidence="2" type="ORF">BS47DRAFT_39244</name>
</gene>
<evidence type="ECO:0008006" key="4">
    <source>
        <dbReference type="Google" id="ProtNLM"/>
    </source>
</evidence>
<dbReference type="EMBL" id="MU129009">
    <property type="protein sequence ID" value="KAF9510828.1"/>
    <property type="molecule type" value="Genomic_DNA"/>
</dbReference>
<organism evidence="2 3">
    <name type="scientific">Hydnum rufescens UP504</name>
    <dbReference type="NCBI Taxonomy" id="1448309"/>
    <lineage>
        <taxon>Eukaryota</taxon>
        <taxon>Fungi</taxon>
        <taxon>Dikarya</taxon>
        <taxon>Basidiomycota</taxon>
        <taxon>Agaricomycotina</taxon>
        <taxon>Agaricomycetes</taxon>
        <taxon>Cantharellales</taxon>
        <taxon>Hydnaceae</taxon>
        <taxon>Hydnum</taxon>
    </lineage>
</organism>
<dbReference type="Proteomes" id="UP000886523">
    <property type="component" value="Unassembled WGS sequence"/>
</dbReference>
<dbReference type="PROSITE" id="PS51257">
    <property type="entry name" value="PROKAR_LIPOPROTEIN"/>
    <property type="match status" value="1"/>
</dbReference>
<protein>
    <recommendedName>
        <fullName evidence="4">Secreted protein</fullName>
    </recommendedName>
</protein>
<proteinExistence type="predicted"/>
<evidence type="ECO:0000313" key="2">
    <source>
        <dbReference type="EMBL" id="KAF9510828.1"/>
    </source>
</evidence>
<keyword evidence="1" id="KW-0732">Signal</keyword>
<keyword evidence="3" id="KW-1185">Reference proteome</keyword>
<accession>A0A9P6ARY6</accession>
<evidence type="ECO:0000256" key="1">
    <source>
        <dbReference type="SAM" id="SignalP"/>
    </source>
</evidence>
<name>A0A9P6ARY6_9AGAM</name>
<feature type="chain" id="PRO_5040223496" description="Secreted protein" evidence="1">
    <location>
        <begin position="26"/>
        <end position="110"/>
    </location>
</feature>
<sequence length="110" mass="11743">MIRASILGRSLGFLLSLSFPVGISCVSDEMHSLGVMERRTPSLSSYRVPEVVEGKNLLRGCLGSSILLSSVGKRIGNLLFHLPVAIRLTPSLTAPGERLIPGKSQSLCPV</sequence>